<sequence>ELWATYVGIFLCGDEYLPIDTLVRYHNWAASLTLTQDKSDPASPPHTIPVFPQLVAICKLKPGSQHSLMGTSTFLEIVSQWHCKDPRDKIFALFGIFRMNLSPDYTMPVADVYAAWAVNSHQDLPLGSLLFYSGIGLYPRTLGNHNLASWQPDFELLGGQVKKNDIYYAYRYSDANQPVRFQATVSPTRCFTCFGVRVANVREVATKAAKRMVENAADPRGWDKGPTPTSIIPVLKYLVDNREQFWTHAYHERGSLLHAFVETGFECMADGAPTTPPTPTLTADILRAFTPYNLSLRVRLLESTYFPTEILDELTGSHPSEELWECLADFPGNSHEDELSPELIEILFEFLTRLEIFSFSKSLFYTDGGLLGAGPPGVEAHDQVYLVHGCSLPVLLREVEGKLRHVGVCYIAGLSGVDSFRILKERESDVRELNLV</sequence>
<gene>
    <name evidence="1" type="ORF">MMYC01_207505</name>
</gene>
<keyword evidence="2" id="KW-1185">Reference proteome</keyword>
<evidence type="ECO:0000313" key="2">
    <source>
        <dbReference type="Proteomes" id="UP000078237"/>
    </source>
</evidence>
<reference evidence="1 2" key="1">
    <citation type="journal article" date="2016" name="Genome Announc.">
        <title>Genome Sequence of Madurella mycetomatis mm55, Isolated from a Human Mycetoma Case in Sudan.</title>
        <authorList>
            <person name="Smit S."/>
            <person name="Derks M.F."/>
            <person name="Bervoets S."/>
            <person name="Fahal A."/>
            <person name="van Leeuwen W."/>
            <person name="van Belkum A."/>
            <person name="van de Sande W.W."/>
        </authorList>
    </citation>
    <scope>NUCLEOTIDE SEQUENCE [LARGE SCALE GENOMIC DNA]</scope>
    <source>
        <strain evidence="2">mm55</strain>
    </source>
</reference>
<dbReference type="PANTHER" id="PTHR24148">
    <property type="entry name" value="ANKYRIN REPEAT DOMAIN-CONTAINING PROTEIN 39 HOMOLOG-RELATED"/>
    <property type="match status" value="1"/>
</dbReference>
<dbReference type="Proteomes" id="UP000078237">
    <property type="component" value="Unassembled WGS sequence"/>
</dbReference>
<name>A0A175W0D0_9PEZI</name>
<accession>A0A175W0D0</accession>
<comment type="caution">
    <text evidence="1">The sequence shown here is derived from an EMBL/GenBank/DDBJ whole genome shotgun (WGS) entry which is preliminary data.</text>
</comment>
<protein>
    <recommendedName>
        <fullName evidence="3">Heterokaryon incompatibility protein 6, OR allele</fullName>
    </recommendedName>
</protein>
<evidence type="ECO:0000313" key="1">
    <source>
        <dbReference type="EMBL" id="KXX76899.1"/>
    </source>
</evidence>
<evidence type="ECO:0008006" key="3">
    <source>
        <dbReference type="Google" id="ProtNLM"/>
    </source>
</evidence>
<dbReference type="PANTHER" id="PTHR24148:SF64">
    <property type="entry name" value="HETEROKARYON INCOMPATIBILITY DOMAIN-CONTAINING PROTEIN"/>
    <property type="match status" value="1"/>
</dbReference>
<proteinExistence type="predicted"/>
<dbReference type="AlphaFoldDB" id="A0A175W0D0"/>
<dbReference type="EMBL" id="LCTW02000187">
    <property type="protein sequence ID" value="KXX76899.1"/>
    <property type="molecule type" value="Genomic_DNA"/>
</dbReference>
<organism evidence="1 2">
    <name type="scientific">Madurella mycetomatis</name>
    <dbReference type="NCBI Taxonomy" id="100816"/>
    <lineage>
        <taxon>Eukaryota</taxon>
        <taxon>Fungi</taxon>
        <taxon>Dikarya</taxon>
        <taxon>Ascomycota</taxon>
        <taxon>Pezizomycotina</taxon>
        <taxon>Sordariomycetes</taxon>
        <taxon>Sordariomycetidae</taxon>
        <taxon>Sordariales</taxon>
        <taxon>Sordariales incertae sedis</taxon>
        <taxon>Madurella</taxon>
    </lineage>
</organism>
<dbReference type="InterPro" id="IPR052895">
    <property type="entry name" value="HetReg/Transcr_Mod"/>
</dbReference>
<dbReference type="VEuPathDB" id="FungiDB:MMYC01_207505"/>
<dbReference type="OrthoDB" id="5386682at2759"/>
<feature type="non-terminal residue" evidence="1">
    <location>
        <position position="1"/>
    </location>
</feature>